<keyword evidence="1" id="KW-1133">Transmembrane helix</keyword>
<evidence type="ECO:0008006" key="5">
    <source>
        <dbReference type="Google" id="ProtNLM"/>
    </source>
</evidence>
<dbReference type="OrthoDB" id="10473960at2759"/>
<dbReference type="Proteomes" id="UP000694251">
    <property type="component" value="Chromosome 9"/>
</dbReference>
<feature type="chain" id="PRO_5035804875" description="S-protein homolog" evidence="2">
    <location>
        <begin position="23"/>
        <end position="146"/>
    </location>
</feature>
<protein>
    <recommendedName>
        <fullName evidence="5">S-protein homolog</fullName>
    </recommendedName>
</protein>
<evidence type="ECO:0000313" key="3">
    <source>
        <dbReference type="EMBL" id="KAG7572570.1"/>
    </source>
</evidence>
<organism evidence="3 4">
    <name type="scientific">Arabidopsis suecica</name>
    <name type="common">Swedish thale-cress</name>
    <name type="synonym">Cardaminopsis suecica</name>
    <dbReference type="NCBI Taxonomy" id="45249"/>
    <lineage>
        <taxon>Eukaryota</taxon>
        <taxon>Viridiplantae</taxon>
        <taxon>Streptophyta</taxon>
        <taxon>Embryophyta</taxon>
        <taxon>Tracheophyta</taxon>
        <taxon>Spermatophyta</taxon>
        <taxon>Magnoliopsida</taxon>
        <taxon>eudicotyledons</taxon>
        <taxon>Gunneridae</taxon>
        <taxon>Pentapetalae</taxon>
        <taxon>rosids</taxon>
        <taxon>malvids</taxon>
        <taxon>Brassicales</taxon>
        <taxon>Brassicaceae</taxon>
        <taxon>Camelineae</taxon>
        <taxon>Arabidopsis</taxon>
    </lineage>
</organism>
<evidence type="ECO:0000256" key="2">
    <source>
        <dbReference type="SAM" id="SignalP"/>
    </source>
</evidence>
<evidence type="ECO:0000313" key="4">
    <source>
        <dbReference type="Proteomes" id="UP000694251"/>
    </source>
</evidence>
<reference evidence="3 4" key="1">
    <citation type="submission" date="2020-12" db="EMBL/GenBank/DDBJ databases">
        <title>Concerted genomic and epigenomic changes stabilize Arabidopsis allopolyploids.</title>
        <authorList>
            <person name="Chen Z."/>
        </authorList>
    </citation>
    <scope>NUCLEOTIDE SEQUENCE [LARGE SCALE GENOMIC DNA]</scope>
    <source>
        <strain evidence="3">As9502</strain>
        <tissue evidence="3">Leaf</tissue>
    </source>
</reference>
<evidence type="ECO:0000256" key="1">
    <source>
        <dbReference type="SAM" id="Phobius"/>
    </source>
</evidence>
<accession>A0A8T2AGG5</accession>
<comment type="caution">
    <text evidence="3">The sequence shown here is derived from an EMBL/GenBank/DDBJ whole genome shotgun (WGS) entry which is preliminary data.</text>
</comment>
<keyword evidence="1" id="KW-0472">Membrane</keyword>
<gene>
    <name evidence="3" type="ORF">ISN44_As09g009320</name>
</gene>
<sequence>MANRNYQTHVLCLFASVVVIQGFSPSISNQTPVTLLEPCMIWIFYQFTWTLYMTVSYHIHCRSFLAMSIPWNRDVLLYIRFFSGAFAHCQWNYRLSTGECPLMQWYGGFTWVFDPGINGGINLLDRMIIIRNRIGPSGAGEGLCLL</sequence>
<keyword evidence="4" id="KW-1185">Reference proteome</keyword>
<keyword evidence="2" id="KW-0732">Signal</keyword>
<dbReference type="AlphaFoldDB" id="A0A8T2AGG5"/>
<dbReference type="EMBL" id="JAEFBJ010000009">
    <property type="protein sequence ID" value="KAG7572570.1"/>
    <property type="molecule type" value="Genomic_DNA"/>
</dbReference>
<name>A0A8T2AGG5_ARASU</name>
<feature type="signal peptide" evidence="2">
    <location>
        <begin position="1"/>
        <end position="22"/>
    </location>
</feature>
<proteinExistence type="predicted"/>
<keyword evidence="1" id="KW-0812">Transmembrane</keyword>
<feature type="transmembrane region" description="Helical" evidence="1">
    <location>
        <begin position="40"/>
        <end position="59"/>
    </location>
</feature>